<dbReference type="InterPro" id="IPR004166">
    <property type="entry name" value="a-kinase_dom"/>
</dbReference>
<dbReference type="PANTHER" id="PTHR45992:SF2">
    <property type="entry name" value="EUKARYOTIC ELONGATION FACTOR 2 KINASE"/>
    <property type="match status" value="1"/>
</dbReference>
<comment type="caution">
    <text evidence="8">The sequence shown here is derived from an EMBL/GenBank/DDBJ whole genome shotgun (WGS) entry which is preliminary data.</text>
</comment>
<dbReference type="AlphaFoldDB" id="A0AAV7YWN7"/>
<keyword evidence="8" id="KW-0251">Elongation factor</keyword>
<dbReference type="GO" id="GO:0031037">
    <property type="term" value="P:myosin II filament disassembly"/>
    <property type="evidence" value="ECO:0007669"/>
    <property type="project" value="TreeGrafter"/>
</dbReference>
<dbReference type="GO" id="GO:0003746">
    <property type="term" value="F:translation elongation factor activity"/>
    <property type="evidence" value="ECO:0007669"/>
    <property type="project" value="UniProtKB-KW"/>
</dbReference>
<dbReference type="InterPro" id="IPR051852">
    <property type="entry name" value="Alpha-type_PK"/>
</dbReference>
<feature type="compositionally biased region" description="Basic residues" evidence="6">
    <location>
        <begin position="236"/>
        <end position="287"/>
    </location>
</feature>
<dbReference type="PROSITE" id="PS51158">
    <property type="entry name" value="ALPHA_KINASE"/>
    <property type="match status" value="1"/>
</dbReference>
<protein>
    <submittedName>
        <fullName evidence="8">Eukaryotic elongation factor 2 kinase-related</fullName>
    </submittedName>
</protein>
<dbReference type="GO" id="GO:0004674">
    <property type="term" value="F:protein serine/threonine kinase activity"/>
    <property type="evidence" value="ECO:0007669"/>
    <property type="project" value="UniProtKB-KW"/>
</dbReference>
<evidence type="ECO:0000256" key="1">
    <source>
        <dbReference type="ARBA" id="ARBA00022527"/>
    </source>
</evidence>
<dbReference type="Pfam" id="PF02816">
    <property type="entry name" value="Alpha_kinase"/>
    <property type="match status" value="1"/>
</dbReference>
<keyword evidence="8" id="KW-0648">Protein biosynthesis</keyword>
<keyword evidence="2" id="KW-0808">Transferase</keyword>
<dbReference type="CDD" id="cd04515">
    <property type="entry name" value="Alpha_kinase"/>
    <property type="match status" value="1"/>
</dbReference>
<evidence type="ECO:0000259" key="7">
    <source>
        <dbReference type="PROSITE" id="PS51158"/>
    </source>
</evidence>
<evidence type="ECO:0000256" key="3">
    <source>
        <dbReference type="ARBA" id="ARBA00022741"/>
    </source>
</evidence>
<feature type="region of interest" description="Disordered" evidence="6">
    <location>
        <begin position="234"/>
        <end position="288"/>
    </location>
</feature>
<evidence type="ECO:0000256" key="6">
    <source>
        <dbReference type="SAM" id="MobiDB-lite"/>
    </source>
</evidence>
<dbReference type="SUPFAM" id="SSF56112">
    <property type="entry name" value="Protein kinase-like (PK-like)"/>
    <property type="match status" value="1"/>
</dbReference>
<proteinExistence type="predicted"/>
<gene>
    <name evidence="8" type="ORF">M0812_20257</name>
</gene>
<dbReference type="Gene3D" id="3.30.200.20">
    <property type="entry name" value="Phosphorylase Kinase, domain 1"/>
    <property type="match status" value="1"/>
</dbReference>
<dbReference type="EMBL" id="JANTQA010000045">
    <property type="protein sequence ID" value="KAJ3434191.1"/>
    <property type="molecule type" value="Genomic_DNA"/>
</dbReference>
<evidence type="ECO:0000256" key="4">
    <source>
        <dbReference type="ARBA" id="ARBA00022777"/>
    </source>
</evidence>
<organism evidence="8 9">
    <name type="scientific">Anaeramoeba flamelloides</name>
    <dbReference type="NCBI Taxonomy" id="1746091"/>
    <lineage>
        <taxon>Eukaryota</taxon>
        <taxon>Metamonada</taxon>
        <taxon>Anaeramoebidae</taxon>
        <taxon>Anaeramoeba</taxon>
    </lineage>
</organism>
<reference evidence="8" key="1">
    <citation type="submission" date="2022-08" db="EMBL/GenBank/DDBJ databases">
        <title>Novel sulphate-reducing endosymbionts in the free-living metamonad Anaeramoeba.</title>
        <authorList>
            <person name="Jerlstrom-Hultqvist J."/>
            <person name="Cepicka I."/>
            <person name="Gallot-Lavallee L."/>
            <person name="Salas-Leiva D."/>
            <person name="Curtis B.A."/>
            <person name="Zahonova K."/>
            <person name="Pipaliya S."/>
            <person name="Dacks J."/>
            <person name="Roger A.J."/>
        </authorList>
    </citation>
    <scope>NUCLEOTIDE SEQUENCE</scope>
    <source>
        <strain evidence="8">Busselton2</strain>
    </source>
</reference>
<evidence type="ECO:0000256" key="5">
    <source>
        <dbReference type="ARBA" id="ARBA00022840"/>
    </source>
</evidence>
<dbReference type="Proteomes" id="UP001146793">
    <property type="component" value="Unassembled WGS sequence"/>
</dbReference>
<dbReference type="PANTHER" id="PTHR45992">
    <property type="entry name" value="EUKARYOTIC ELONGATION FACTOR 2 KINASE-RELATED"/>
    <property type="match status" value="1"/>
</dbReference>
<keyword evidence="1" id="KW-0723">Serine/threonine-protein kinase</keyword>
<dbReference type="SMART" id="SM00811">
    <property type="entry name" value="Alpha_kinase"/>
    <property type="match status" value="1"/>
</dbReference>
<name>A0AAV7YWN7_9EUKA</name>
<accession>A0AAV7YWN7</accession>
<dbReference type="InterPro" id="IPR011009">
    <property type="entry name" value="Kinase-like_dom_sf"/>
</dbReference>
<keyword evidence="3" id="KW-0547">Nucleotide-binding</keyword>
<evidence type="ECO:0000313" key="9">
    <source>
        <dbReference type="Proteomes" id="UP001146793"/>
    </source>
</evidence>
<dbReference type="Gene3D" id="3.20.200.10">
    <property type="entry name" value="MHCK/EF2 kinase"/>
    <property type="match status" value="1"/>
</dbReference>
<evidence type="ECO:0000256" key="2">
    <source>
        <dbReference type="ARBA" id="ARBA00022679"/>
    </source>
</evidence>
<dbReference type="GO" id="GO:0005524">
    <property type="term" value="F:ATP binding"/>
    <property type="evidence" value="ECO:0007669"/>
    <property type="project" value="UniProtKB-KW"/>
</dbReference>
<sequence>MKKYLTHSYKYCFLIGIKKKKHINVVLYNLKEYLVELYKTISEHNKTIYPYKIRFKTAIILYRSRTDFTEMRCSQLRFTGKIAKIEKFLRFLLKFSQDIEDPLDVWTGIDNAADLEWSFGLRNIVHITTENISIKPFPRYVKNDTKRLFRNGTYYNLVLFKNKNKKFQKQLKNVSKKVTPNQLVSVNYFSLVKKIHDYLLYVVKPYQIKKFPTITFGYPEECIMANLGMDNITKKDLRKKKSKRKEKEKKKKKRTKIKFKKSKNTSKNRYREKKSKSKEKYSKKRTPQKMAHSKWVGNCQAEVYYVDYHSTDFHSVIQGTGQVILKKRKKTFNIEATPFSQGSLRKAHLMTDEHKNKFVAKIMINQDQDLLKACRQELTFSYIAKKYAQKFNSRNPFKSVDFLCGFICVFEENNHINKKLFRQLSKDQKRLICNAEPKLNGKWIKFSNNYSTKVNYELFSSIYAFSHFTYHESEHKIMVADLQGIENILTDPVIHSHKKKNHFHHKTNFKKTGMAAFLSTHRCSYTCKKLGLPKNEPNEEIKLKNIKQTIKFNTFTLTCANIFCSGKVELHLTNNRTNRTNYSPHKLYFCKLCKIKNLNEYGENKKK</sequence>
<feature type="domain" description="Alpha-type protein kinase" evidence="7">
    <location>
        <begin position="307"/>
        <end position="535"/>
    </location>
</feature>
<keyword evidence="4 8" id="KW-0418">Kinase</keyword>
<keyword evidence="5" id="KW-0067">ATP-binding</keyword>
<evidence type="ECO:0000313" key="8">
    <source>
        <dbReference type="EMBL" id="KAJ3434191.1"/>
    </source>
</evidence>
<dbReference type="GO" id="GO:1903013">
    <property type="term" value="P:response to differentiation-inducing factor 1"/>
    <property type="evidence" value="ECO:0007669"/>
    <property type="project" value="TreeGrafter"/>
</dbReference>